<evidence type="ECO:0000313" key="2">
    <source>
        <dbReference type="EMBL" id="MPN29499.1"/>
    </source>
</evidence>
<dbReference type="InterPro" id="IPR019480">
    <property type="entry name" value="Dihydroorotate_DH_Fe-S-bd"/>
</dbReference>
<evidence type="ECO:0000259" key="1">
    <source>
        <dbReference type="Pfam" id="PF10418"/>
    </source>
</evidence>
<protein>
    <recommendedName>
        <fullName evidence="1">Dihydroorotate dehydrogenase electron transfer subunit iron-sulphur cluster binding domain-containing protein</fullName>
    </recommendedName>
</protein>
<dbReference type="Gene3D" id="2.10.240.10">
    <property type="entry name" value="Dihydroorotate dehydrogenase, electron transfer subunit"/>
    <property type="match status" value="1"/>
</dbReference>
<accession>A0A645GUR3</accession>
<gene>
    <name evidence="2" type="ORF">SDC9_176952</name>
</gene>
<name>A0A645GUR3_9ZZZZ</name>
<reference evidence="2" key="1">
    <citation type="submission" date="2019-08" db="EMBL/GenBank/DDBJ databases">
        <authorList>
            <person name="Kucharzyk K."/>
            <person name="Murdoch R.W."/>
            <person name="Higgins S."/>
            <person name="Loffler F."/>
        </authorList>
    </citation>
    <scope>NUCLEOTIDE SEQUENCE</scope>
</reference>
<dbReference type="Pfam" id="PF10418">
    <property type="entry name" value="DHODB_Fe-S_bind"/>
    <property type="match status" value="1"/>
</dbReference>
<dbReference type="EMBL" id="VSSQ01080240">
    <property type="protein sequence ID" value="MPN29499.1"/>
    <property type="molecule type" value="Genomic_DNA"/>
</dbReference>
<comment type="caution">
    <text evidence="2">The sequence shown here is derived from an EMBL/GenBank/DDBJ whole genome shotgun (WGS) entry which is preliminary data.</text>
</comment>
<dbReference type="InterPro" id="IPR037117">
    <property type="entry name" value="Dihydroorotate_DH_ele_sf"/>
</dbReference>
<proteinExistence type="predicted"/>
<sequence length="72" mass="7783">MATLADVRLVATEILLLRPRISKPSEDEMLVLSENPCSGLAACQMCALQTRTGWKHACKDGPVFRLADLGGI</sequence>
<feature type="domain" description="Dihydroorotate dehydrogenase electron transfer subunit iron-sulphur cluster binding" evidence="1">
    <location>
        <begin position="40"/>
        <end position="69"/>
    </location>
</feature>
<organism evidence="2">
    <name type="scientific">bioreactor metagenome</name>
    <dbReference type="NCBI Taxonomy" id="1076179"/>
    <lineage>
        <taxon>unclassified sequences</taxon>
        <taxon>metagenomes</taxon>
        <taxon>ecological metagenomes</taxon>
    </lineage>
</organism>
<dbReference type="AlphaFoldDB" id="A0A645GUR3"/>